<protein>
    <recommendedName>
        <fullName evidence="3">H/ACA RNA-protein complex protein Gar1</fullName>
    </recommendedName>
</protein>
<sequence>MWIPLYKIGNRVNYRNGALILIKIGYFLHRVPSGKLLVKLSTTNIPRLGSKVLNSKGEVIGFVCDIIGPVRSPFAVVKPVGAEVQVNQYEEVFLRR</sequence>
<dbReference type="Pfam" id="PF04410">
    <property type="entry name" value="Gar1"/>
    <property type="match status" value="1"/>
</dbReference>
<dbReference type="GO" id="GO:0042254">
    <property type="term" value="P:ribosome biogenesis"/>
    <property type="evidence" value="ECO:0007669"/>
    <property type="project" value="InterPro"/>
</dbReference>
<name>A0A2R7Y6X6_9CREN</name>
<reference evidence="1 2" key="1">
    <citation type="journal article" date="2018" name="Syst. Appl. Microbiol.">
        <title>A new symbiotic nanoarchaeote (Candidatus Nanoclepta minutus) and its host (Zestosphaera tikiterensis gen. nov., sp. nov.) from a New Zealand hot spring.</title>
        <authorList>
            <person name="St John E."/>
            <person name="Liu Y."/>
            <person name="Podar M."/>
            <person name="Stott M.B."/>
            <person name="Meneghin J."/>
            <person name="Chen Z."/>
            <person name="Lagutin K."/>
            <person name="Mitchell K."/>
            <person name="Reysenbach A.L."/>
        </authorList>
    </citation>
    <scope>NUCLEOTIDE SEQUENCE [LARGE SCALE GENOMIC DNA]</scope>
    <source>
        <strain evidence="1">NZ3</strain>
    </source>
</reference>
<comment type="caution">
    <text evidence="1">The sequence shown here is derived from an EMBL/GenBank/DDBJ whole genome shotgun (WGS) entry which is preliminary data.</text>
</comment>
<dbReference type="InterPro" id="IPR009000">
    <property type="entry name" value="Transl_B-barrel_sf"/>
</dbReference>
<evidence type="ECO:0008006" key="3">
    <source>
        <dbReference type="Google" id="ProtNLM"/>
    </source>
</evidence>
<evidence type="ECO:0000313" key="2">
    <source>
        <dbReference type="Proteomes" id="UP000244093"/>
    </source>
</evidence>
<accession>A0A2R7Y6X6</accession>
<dbReference type="AlphaFoldDB" id="A0A2R7Y6X6"/>
<dbReference type="InterPro" id="IPR007504">
    <property type="entry name" value="H/ACA_rnp_Gar1/Naf1"/>
</dbReference>
<dbReference type="Gene3D" id="2.40.10.230">
    <property type="entry name" value="Probable tRNA pseudouridine synthase domain"/>
    <property type="match status" value="1"/>
</dbReference>
<gene>
    <name evidence="1" type="ORF">B7O98_02305</name>
</gene>
<dbReference type="InterPro" id="IPR038664">
    <property type="entry name" value="Gar1/Naf1_Cbf5-bd_sf"/>
</dbReference>
<proteinExistence type="predicted"/>
<dbReference type="EMBL" id="NBVN01000002">
    <property type="protein sequence ID" value="PUA33284.1"/>
    <property type="molecule type" value="Genomic_DNA"/>
</dbReference>
<evidence type="ECO:0000313" key="1">
    <source>
        <dbReference type="EMBL" id="PUA33284.1"/>
    </source>
</evidence>
<dbReference type="SUPFAM" id="SSF50447">
    <property type="entry name" value="Translation proteins"/>
    <property type="match status" value="1"/>
</dbReference>
<dbReference type="GO" id="GO:0001522">
    <property type="term" value="P:pseudouridine synthesis"/>
    <property type="evidence" value="ECO:0007669"/>
    <property type="project" value="InterPro"/>
</dbReference>
<dbReference type="Proteomes" id="UP000244093">
    <property type="component" value="Unassembled WGS sequence"/>
</dbReference>
<organism evidence="1 2">
    <name type="scientific">Zestosphaera tikiterensis</name>
    <dbReference type="NCBI Taxonomy" id="1973259"/>
    <lineage>
        <taxon>Archaea</taxon>
        <taxon>Thermoproteota</taxon>
        <taxon>Thermoprotei</taxon>
        <taxon>Desulfurococcales</taxon>
        <taxon>Desulfurococcaceae</taxon>
        <taxon>Zestosphaera</taxon>
    </lineage>
</organism>